<keyword evidence="3" id="KW-1185">Reference proteome</keyword>
<feature type="compositionally biased region" description="Basic and acidic residues" evidence="1">
    <location>
        <begin position="1"/>
        <end position="11"/>
    </location>
</feature>
<feature type="compositionally biased region" description="Basic and acidic residues" evidence="1">
    <location>
        <begin position="90"/>
        <end position="101"/>
    </location>
</feature>
<dbReference type="AlphaFoldDB" id="A0A391P3D0"/>
<sequence>MEIVRPHRLESESEAEEYVEPQAEVAEEEEVEVKVESVADTLTELSENERERESTVEASEPVAEVVHAPSSMCGNDWRAAVTAEEEEERDKETEPMTERETAAVPLPSAPT</sequence>
<name>A0A391P3D0_9EUKA</name>
<accession>A0A391P3D0</accession>
<dbReference type="Proteomes" id="UP000265618">
    <property type="component" value="Unassembled WGS sequence"/>
</dbReference>
<reference evidence="2 3" key="1">
    <citation type="journal article" date="2018" name="PLoS ONE">
        <title>The draft genome of Kipferlia bialata reveals reductive genome evolution in fornicate parasites.</title>
        <authorList>
            <person name="Tanifuji G."/>
            <person name="Takabayashi S."/>
            <person name="Kume K."/>
            <person name="Takagi M."/>
            <person name="Nakayama T."/>
            <person name="Kamikawa R."/>
            <person name="Inagaki Y."/>
            <person name="Hashimoto T."/>
        </authorList>
    </citation>
    <scope>NUCLEOTIDE SEQUENCE [LARGE SCALE GENOMIC DNA]</scope>
    <source>
        <strain evidence="2">NY0173</strain>
    </source>
</reference>
<organism evidence="2 3">
    <name type="scientific">Kipferlia bialata</name>
    <dbReference type="NCBI Taxonomy" id="797122"/>
    <lineage>
        <taxon>Eukaryota</taxon>
        <taxon>Metamonada</taxon>
        <taxon>Carpediemonas-like organisms</taxon>
        <taxon>Kipferlia</taxon>
    </lineage>
</organism>
<evidence type="ECO:0000313" key="3">
    <source>
        <dbReference type="Proteomes" id="UP000265618"/>
    </source>
</evidence>
<feature type="region of interest" description="Disordered" evidence="1">
    <location>
        <begin position="80"/>
        <end position="111"/>
    </location>
</feature>
<evidence type="ECO:0000256" key="1">
    <source>
        <dbReference type="SAM" id="MobiDB-lite"/>
    </source>
</evidence>
<feature type="compositionally biased region" description="Acidic residues" evidence="1">
    <location>
        <begin position="12"/>
        <end position="31"/>
    </location>
</feature>
<protein>
    <submittedName>
        <fullName evidence="2">Uncharacterized protein</fullName>
    </submittedName>
</protein>
<feature type="region of interest" description="Disordered" evidence="1">
    <location>
        <begin position="1"/>
        <end position="34"/>
    </location>
</feature>
<comment type="caution">
    <text evidence="2">The sequence shown here is derived from an EMBL/GenBank/DDBJ whole genome shotgun (WGS) entry which is preliminary data.</text>
</comment>
<dbReference type="EMBL" id="BDIP01001730">
    <property type="protein sequence ID" value="GCA62922.1"/>
    <property type="molecule type" value="Genomic_DNA"/>
</dbReference>
<gene>
    <name evidence="2" type="ORF">KIPB_006635</name>
</gene>
<proteinExistence type="predicted"/>
<evidence type="ECO:0000313" key="2">
    <source>
        <dbReference type="EMBL" id="GCA62922.1"/>
    </source>
</evidence>